<dbReference type="GO" id="GO:0004527">
    <property type="term" value="F:exonuclease activity"/>
    <property type="evidence" value="ECO:0007669"/>
    <property type="project" value="UniProtKB-KW"/>
</dbReference>
<geneLocation type="plasmid" evidence="15 16">
    <name>unnamed4</name>
</geneLocation>
<dbReference type="GO" id="GO:0051607">
    <property type="term" value="P:defense response to virus"/>
    <property type="evidence" value="ECO:0007669"/>
    <property type="project" value="UniProtKB-KW"/>
</dbReference>
<evidence type="ECO:0000256" key="9">
    <source>
        <dbReference type="ARBA" id="ARBA00023004"/>
    </source>
</evidence>
<evidence type="ECO:0000256" key="8">
    <source>
        <dbReference type="ARBA" id="ARBA00022839"/>
    </source>
</evidence>
<keyword evidence="7 13" id="KW-0378">Hydrolase</keyword>
<dbReference type="KEGG" id="run:DR864_29180"/>
<evidence type="ECO:0000256" key="7">
    <source>
        <dbReference type="ARBA" id="ARBA00022801"/>
    </source>
</evidence>
<reference evidence="15 16" key="1">
    <citation type="submission" date="2018-07" db="EMBL/GenBank/DDBJ databases">
        <title>Genome sequencing of Runella.</title>
        <authorList>
            <person name="Baek M.-G."/>
            <person name="Yi H."/>
        </authorList>
    </citation>
    <scope>NUCLEOTIDE SEQUENCE [LARGE SCALE GENOMIC DNA]</scope>
    <source>
        <strain evidence="15 16">HYN0085</strain>
        <plasmid evidence="15 16">unnamed4</plasmid>
    </source>
</reference>
<evidence type="ECO:0000256" key="1">
    <source>
        <dbReference type="ARBA" id="ARBA00001966"/>
    </source>
</evidence>
<keyword evidence="6 13" id="KW-0479">Metal-binding</keyword>
<evidence type="ECO:0000256" key="6">
    <source>
        <dbReference type="ARBA" id="ARBA00022723"/>
    </source>
</evidence>
<dbReference type="InterPro" id="IPR022765">
    <property type="entry name" value="Dna2/Cas4_DUF83"/>
</dbReference>
<comment type="cofactor">
    <cofactor evidence="13">
        <name>Mg(2+)</name>
        <dbReference type="ChEBI" id="CHEBI:18420"/>
    </cofactor>
    <cofactor evidence="13">
        <name>Mn(2+)</name>
        <dbReference type="ChEBI" id="CHEBI:29035"/>
    </cofactor>
    <text evidence="13">Mg(2+) or Mn(2+) required for ssDNA cleavage activity.</text>
</comment>
<keyword evidence="12 13" id="KW-0464">Manganese</keyword>
<name>A0A344TTG8_9BACT</name>
<dbReference type="NCBIfam" id="TIGR00372">
    <property type="entry name" value="cas4"/>
    <property type="match status" value="1"/>
</dbReference>
<comment type="function">
    <text evidence="13">CRISPR (clustered regularly interspaced short palindromic repeat) is an adaptive immune system that provides protection against mobile genetic elements (viruses, transposable elements and conjugative plasmids). CRISPR clusters contain sequences complementary to antecedent mobile elements and target invading nucleic acids. CRISPR clusters are transcribed and processed into CRISPR RNA (crRNA).</text>
</comment>
<dbReference type="GO" id="GO:0046872">
    <property type="term" value="F:metal ion binding"/>
    <property type="evidence" value="ECO:0007669"/>
    <property type="project" value="UniProtKB-KW"/>
</dbReference>
<keyword evidence="9 13" id="KW-0408">Iron</keyword>
<keyword evidence="16" id="KW-1185">Reference proteome</keyword>
<evidence type="ECO:0000256" key="11">
    <source>
        <dbReference type="ARBA" id="ARBA00023118"/>
    </source>
</evidence>
<dbReference type="InterPro" id="IPR013343">
    <property type="entry name" value="CRISPR-assoc_prot_Cas4"/>
</dbReference>
<dbReference type="Gene3D" id="3.90.320.10">
    <property type="match status" value="1"/>
</dbReference>
<organism evidence="15 16">
    <name type="scientific">Runella rosea</name>
    <dbReference type="NCBI Taxonomy" id="2259595"/>
    <lineage>
        <taxon>Bacteria</taxon>
        <taxon>Pseudomonadati</taxon>
        <taxon>Bacteroidota</taxon>
        <taxon>Cytophagia</taxon>
        <taxon>Cytophagales</taxon>
        <taxon>Spirosomataceae</taxon>
        <taxon>Runella</taxon>
    </lineage>
</organism>
<evidence type="ECO:0000256" key="10">
    <source>
        <dbReference type="ARBA" id="ARBA00023014"/>
    </source>
</evidence>
<dbReference type="GO" id="GO:0051536">
    <property type="term" value="F:iron-sulfur cluster binding"/>
    <property type="evidence" value="ECO:0007669"/>
    <property type="project" value="UniProtKB-KW"/>
</dbReference>
<proteinExistence type="inferred from homology"/>
<dbReference type="Proteomes" id="UP000251993">
    <property type="component" value="Plasmid unnamed4"/>
</dbReference>
<evidence type="ECO:0000256" key="12">
    <source>
        <dbReference type="ARBA" id="ARBA00023211"/>
    </source>
</evidence>
<keyword evidence="10 13" id="KW-0411">Iron-sulfur</keyword>
<dbReference type="PANTHER" id="PTHR36531">
    <property type="entry name" value="CRISPR-ASSOCIATED EXONUCLEASE CAS4"/>
    <property type="match status" value="1"/>
</dbReference>
<evidence type="ECO:0000313" key="15">
    <source>
        <dbReference type="EMBL" id="AXE21939.1"/>
    </source>
</evidence>
<accession>A0A344TTG8</accession>
<evidence type="ECO:0000256" key="5">
    <source>
        <dbReference type="ARBA" id="ARBA00022722"/>
    </source>
</evidence>
<evidence type="ECO:0000256" key="13">
    <source>
        <dbReference type="RuleBase" id="RU365022"/>
    </source>
</evidence>
<keyword evidence="15" id="KW-0614">Plasmid</keyword>
<dbReference type="RefSeq" id="WP_114070679.1">
    <property type="nucleotide sequence ID" value="NZ_CP030854.1"/>
</dbReference>
<gene>
    <name evidence="15" type="primary">cas4</name>
    <name evidence="15" type="ORF">DR864_29180</name>
</gene>
<comment type="cofactor">
    <cofactor evidence="1">
        <name>[4Fe-4S] cluster</name>
        <dbReference type="ChEBI" id="CHEBI:49883"/>
    </cofactor>
</comment>
<dbReference type="AlphaFoldDB" id="A0A344TTG8"/>
<dbReference type="EMBL" id="CP030854">
    <property type="protein sequence ID" value="AXE21939.1"/>
    <property type="molecule type" value="Genomic_DNA"/>
</dbReference>
<evidence type="ECO:0000256" key="2">
    <source>
        <dbReference type="ARBA" id="ARBA00009189"/>
    </source>
</evidence>
<dbReference type="OrthoDB" id="9781776at2"/>
<feature type="domain" description="DUF83" evidence="14">
    <location>
        <begin position="6"/>
        <end position="189"/>
    </location>
</feature>
<dbReference type="InterPro" id="IPR051827">
    <property type="entry name" value="Cas4_exonuclease"/>
</dbReference>
<dbReference type="EC" id="3.1.12.1" evidence="3 13"/>
<keyword evidence="11 13" id="KW-0051">Antiviral defense</keyword>
<protein>
    <recommendedName>
        <fullName evidence="4 13">CRISPR-associated exonuclease Cas4</fullName>
        <ecNumber evidence="3 13">3.1.12.1</ecNumber>
    </recommendedName>
</protein>
<comment type="similarity">
    <text evidence="2 13">Belongs to the CRISPR-associated exonuclease Cas4 family.</text>
</comment>
<dbReference type="PANTHER" id="PTHR36531:SF6">
    <property type="entry name" value="DNA REPLICATION ATP-DEPENDENT HELICASE_NUCLEASE DNA2"/>
    <property type="match status" value="1"/>
</dbReference>
<dbReference type="Pfam" id="PF01930">
    <property type="entry name" value="Cas_Cas4"/>
    <property type="match status" value="1"/>
</dbReference>
<dbReference type="InterPro" id="IPR011604">
    <property type="entry name" value="PDDEXK-like_dom_sf"/>
</dbReference>
<keyword evidence="8 13" id="KW-0269">Exonuclease</keyword>
<evidence type="ECO:0000313" key="16">
    <source>
        <dbReference type="Proteomes" id="UP000251993"/>
    </source>
</evidence>
<evidence type="ECO:0000259" key="14">
    <source>
        <dbReference type="Pfam" id="PF01930"/>
    </source>
</evidence>
<evidence type="ECO:0000256" key="4">
    <source>
        <dbReference type="ARBA" id="ARBA00020049"/>
    </source>
</evidence>
<keyword evidence="5 13" id="KW-0540">Nuclease</keyword>
<evidence type="ECO:0000256" key="3">
    <source>
        <dbReference type="ARBA" id="ARBA00012768"/>
    </source>
</evidence>
<sequence length="190" mass="22743">MTLTPSHIIEYLYCPRFTYFEYVLAIPQYEEKNYKVMRGRELHDLKLEQNKDYLRRRIGAVSKHIDQYLTNDIIRGRVDEVLGLSNGTMVPLDYKFAEYKDRVYETYRTQLYCYAWLIEENFGHKVEKGFLVYTRSRNKLIEVPITEENKQEVKDTAKAIGRIIEDNFFPKATKYKARCVGCTYRNMCIR</sequence>
<comment type="cofactor">
    <cofactor evidence="13">
        <name>iron-sulfur cluster</name>
        <dbReference type="ChEBI" id="CHEBI:30408"/>
    </cofactor>
</comment>